<protein>
    <submittedName>
        <fullName evidence="5">ABC transporter ATP-binding protein</fullName>
    </submittedName>
</protein>
<dbReference type="EMBL" id="DTQM01000028">
    <property type="protein sequence ID" value="HGC41890.1"/>
    <property type="molecule type" value="Genomic_DNA"/>
</dbReference>
<evidence type="ECO:0000313" key="5">
    <source>
        <dbReference type="EMBL" id="HGC41890.1"/>
    </source>
</evidence>
<dbReference type="PANTHER" id="PTHR45772:SF7">
    <property type="entry name" value="AMINO ACID ABC TRANSPORTER ATP-BINDING PROTEIN"/>
    <property type="match status" value="1"/>
</dbReference>
<dbReference type="GO" id="GO:0015192">
    <property type="term" value="F:L-phenylalanine transmembrane transporter activity"/>
    <property type="evidence" value="ECO:0007669"/>
    <property type="project" value="TreeGrafter"/>
</dbReference>
<evidence type="ECO:0000256" key="2">
    <source>
        <dbReference type="ARBA" id="ARBA00022741"/>
    </source>
</evidence>
<dbReference type="InterPro" id="IPR003439">
    <property type="entry name" value="ABC_transporter-like_ATP-bd"/>
</dbReference>
<dbReference type="GO" id="GO:1903806">
    <property type="term" value="P:L-isoleucine import across plasma membrane"/>
    <property type="evidence" value="ECO:0007669"/>
    <property type="project" value="TreeGrafter"/>
</dbReference>
<gene>
    <name evidence="5" type="ORF">ENY07_01525</name>
</gene>
<keyword evidence="2" id="KW-0547">Nucleotide-binding</keyword>
<dbReference type="SMART" id="SM00382">
    <property type="entry name" value="AAA"/>
    <property type="match status" value="1"/>
</dbReference>
<dbReference type="PANTHER" id="PTHR45772">
    <property type="entry name" value="CONSERVED COMPONENT OF ABC TRANSPORTER FOR NATURAL AMINO ACIDS-RELATED"/>
    <property type="match status" value="1"/>
</dbReference>
<dbReference type="GO" id="GO:0005886">
    <property type="term" value="C:plasma membrane"/>
    <property type="evidence" value="ECO:0007669"/>
    <property type="project" value="TreeGrafter"/>
</dbReference>
<evidence type="ECO:0000256" key="3">
    <source>
        <dbReference type="ARBA" id="ARBA00022840"/>
    </source>
</evidence>
<dbReference type="Gene3D" id="3.40.50.300">
    <property type="entry name" value="P-loop containing nucleotide triphosphate hydrolases"/>
    <property type="match status" value="1"/>
</dbReference>
<dbReference type="GO" id="GO:0015188">
    <property type="term" value="F:L-isoleucine transmembrane transporter activity"/>
    <property type="evidence" value="ECO:0007669"/>
    <property type="project" value="TreeGrafter"/>
</dbReference>
<dbReference type="PROSITE" id="PS00211">
    <property type="entry name" value="ABC_TRANSPORTER_1"/>
    <property type="match status" value="1"/>
</dbReference>
<dbReference type="PROSITE" id="PS50893">
    <property type="entry name" value="ABC_TRANSPORTER_2"/>
    <property type="match status" value="1"/>
</dbReference>
<evidence type="ECO:0000259" key="4">
    <source>
        <dbReference type="PROSITE" id="PS50893"/>
    </source>
</evidence>
<dbReference type="GO" id="GO:0005304">
    <property type="term" value="F:L-valine transmembrane transporter activity"/>
    <property type="evidence" value="ECO:0007669"/>
    <property type="project" value="TreeGrafter"/>
</dbReference>
<dbReference type="InterPro" id="IPR003593">
    <property type="entry name" value="AAA+_ATPase"/>
</dbReference>
<dbReference type="GO" id="GO:0042941">
    <property type="term" value="P:D-alanine transmembrane transport"/>
    <property type="evidence" value="ECO:0007669"/>
    <property type="project" value="TreeGrafter"/>
</dbReference>
<dbReference type="InterPro" id="IPR027417">
    <property type="entry name" value="P-loop_NTPase"/>
</dbReference>
<dbReference type="InterPro" id="IPR051120">
    <property type="entry name" value="ABC_AA/LPS_Transport"/>
</dbReference>
<dbReference type="Pfam" id="PF00005">
    <property type="entry name" value="ABC_tran"/>
    <property type="match status" value="1"/>
</dbReference>
<accession>A0A8J4HAA1</accession>
<comment type="caution">
    <text evidence="5">The sequence shown here is derived from an EMBL/GenBank/DDBJ whole genome shotgun (WGS) entry which is preliminary data.</text>
</comment>
<reference evidence="5" key="1">
    <citation type="journal article" date="2020" name="mSystems">
        <title>Genome- and Community-Level Interaction Insights into Carbon Utilization and Element Cycling Functions of Hydrothermarchaeota in Hydrothermal Sediment.</title>
        <authorList>
            <person name="Zhou Z."/>
            <person name="Liu Y."/>
            <person name="Xu W."/>
            <person name="Pan J."/>
            <person name="Luo Z.H."/>
            <person name="Li M."/>
        </authorList>
    </citation>
    <scope>NUCLEOTIDE SEQUENCE</scope>
    <source>
        <strain evidence="5">SpSt-997</strain>
    </source>
</reference>
<dbReference type="GO" id="GO:0005524">
    <property type="term" value="F:ATP binding"/>
    <property type="evidence" value="ECO:0007669"/>
    <property type="project" value="UniProtKB-KW"/>
</dbReference>
<keyword evidence="3 5" id="KW-0067">ATP-binding</keyword>
<dbReference type="Pfam" id="PF12399">
    <property type="entry name" value="BCA_ABC_TP_C"/>
    <property type="match status" value="1"/>
</dbReference>
<evidence type="ECO:0000256" key="1">
    <source>
        <dbReference type="ARBA" id="ARBA00022448"/>
    </source>
</evidence>
<keyword evidence="1" id="KW-0813">Transport</keyword>
<dbReference type="InterPro" id="IPR017871">
    <property type="entry name" value="ABC_transporter-like_CS"/>
</dbReference>
<dbReference type="GO" id="GO:0015808">
    <property type="term" value="P:L-alanine transport"/>
    <property type="evidence" value="ECO:0007669"/>
    <property type="project" value="TreeGrafter"/>
</dbReference>
<proteinExistence type="predicted"/>
<dbReference type="CDD" id="cd03219">
    <property type="entry name" value="ABC_Mj1267_LivG_branched"/>
    <property type="match status" value="1"/>
</dbReference>
<dbReference type="GO" id="GO:1903805">
    <property type="term" value="P:L-valine import across plasma membrane"/>
    <property type="evidence" value="ECO:0007669"/>
    <property type="project" value="TreeGrafter"/>
</dbReference>
<dbReference type="AlphaFoldDB" id="A0A8J4HAA1"/>
<dbReference type="SUPFAM" id="SSF52540">
    <property type="entry name" value="P-loop containing nucleoside triphosphate hydrolases"/>
    <property type="match status" value="1"/>
</dbReference>
<sequence>MTSCWRRPACGGWCWGLRSSSWCWRFPRVSPAPSCGSGPASARHEAAAVKSPGPVLLVENLHKSFGGVAAVAGVSFALDAGEMLALIGPNGAGKSTCFNMLSGQIRPDSGAVMLNGEAVGGMAPRAIWRRGVGRTFQITATFASMTVRENVQMALISHHHRLWRSLRPARRLFVAEADALLEPVGMAAQAERAAGELAYGDLKRLELAIALAHAPRLLLMDEPTAGMAPAERGGLMALTRRLANARDIAVLFTEHDMDVVFGIADRILVLDRGQLIAEGSGAEIRANPRVRAIYLGSGETSGGH</sequence>
<name>A0A8J4HAA1_9PROT</name>
<organism evidence="5">
    <name type="scientific">Acidicaldus sp</name>
    <dbReference type="NCBI Taxonomy" id="1872105"/>
    <lineage>
        <taxon>Bacteria</taxon>
        <taxon>Pseudomonadati</taxon>
        <taxon>Pseudomonadota</taxon>
        <taxon>Alphaproteobacteria</taxon>
        <taxon>Acetobacterales</taxon>
        <taxon>Acetobacteraceae</taxon>
        <taxon>Acidicaldus</taxon>
    </lineage>
</organism>
<dbReference type="InterPro" id="IPR032823">
    <property type="entry name" value="BCA_ABC_TP_C"/>
</dbReference>
<dbReference type="GO" id="GO:0016887">
    <property type="term" value="F:ATP hydrolysis activity"/>
    <property type="evidence" value="ECO:0007669"/>
    <property type="project" value="InterPro"/>
</dbReference>
<feature type="domain" description="ABC transporter" evidence="4">
    <location>
        <begin position="56"/>
        <end position="297"/>
    </location>
</feature>